<dbReference type="PANTHER" id="PTHR43775">
    <property type="entry name" value="FATTY ACID SYNTHASE"/>
    <property type="match status" value="1"/>
</dbReference>
<dbReference type="SUPFAM" id="SSF52151">
    <property type="entry name" value="FabD/lysophospholipase-like"/>
    <property type="match status" value="1"/>
</dbReference>
<evidence type="ECO:0000259" key="3">
    <source>
        <dbReference type="SMART" id="SM00827"/>
    </source>
</evidence>
<dbReference type="PANTHER" id="PTHR43775:SF37">
    <property type="entry name" value="SI:DKEY-61P9.11"/>
    <property type="match status" value="1"/>
</dbReference>
<evidence type="ECO:0000313" key="4">
    <source>
        <dbReference type="EMBL" id="GKT49657.1"/>
    </source>
</evidence>
<dbReference type="Gene3D" id="3.40.366.10">
    <property type="entry name" value="Malonyl-Coenzyme A Acyl Carrier Protein, domain 2"/>
    <property type="match status" value="1"/>
</dbReference>
<keyword evidence="1" id="KW-0596">Phosphopantetheine</keyword>
<keyword evidence="5" id="KW-1185">Reference proteome</keyword>
<dbReference type="GO" id="GO:0044550">
    <property type="term" value="P:secondary metabolite biosynthetic process"/>
    <property type="evidence" value="ECO:0007669"/>
    <property type="project" value="TreeGrafter"/>
</dbReference>
<name>A0AA37PCG1_9PEZI</name>
<dbReference type="InterPro" id="IPR016036">
    <property type="entry name" value="Malonyl_transacylase_ACP-bd"/>
</dbReference>
<keyword evidence="2" id="KW-0597">Phosphoprotein</keyword>
<dbReference type="GO" id="GO:0006633">
    <property type="term" value="P:fatty acid biosynthetic process"/>
    <property type="evidence" value="ECO:0007669"/>
    <property type="project" value="TreeGrafter"/>
</dbReference>
<dbReference type="Gene3D" id="3.30.70.3290">
    <property type="match status" value="1"/>
</dbReference>
<gene>
    <name evidence="4" type="ORF">ColSpa_09838</name>
</gene>
<feature type="domain" description="Malonyl-CoA:ACP transacylase (MAT)" evidence="3">
    <location>
        <begin position="34"/>
        <end position="336"/>
    </location>
</feature>
<dbReference type="RefSeq" id="XP_049132007.1">
    <property type="nucleotide sequence ID" value="XM_049276050.1"/>
</dbReference>
<organism evidence="4 5">
    <name type="scientific">Colletotrichum spaethianum</name>
    <dbReference type="NCBI Taxonomy" id="700344"/>
    <lineage>
        <taxon>Eukaryota</taxon>
        <taxon>Fungi</taxon>
        <taxon>Dikarya</taxon>
        <taxon>Ascomycota</taxon>
        <taxon>Pezizomycotina</taxon>
        <taxon>Sordariomycetes</taxon>
        <taxon>Hypocreomycetidae</taxon>
        <taxon>Glomerellales</taxon>
        <taxon>Glomerellaceae</taxon>
        <taxon>Colletotrichum</taxon>
        <taxon>Colletotrichum spaethianum species complex</taxon>
    </lineage>
</organism>
<dbReference type="Pfam" id="PF00698">
    <property type="entry name" value="Acyl_transf_1"/>
    <property type="match status" value="1"/>
</dbReference>
<dbReference type="InterPro" id="IPR050091">
    <property type="entry name" value="PKS_NRPS_Biosynth_Enz"/>
</dbReference>
<dbReference type="EMBL" id="BQXU01000031">
    <property type="protein sequence ID" value="GKT49657.1"/>
    <property type="molecule type" value="Genomic_DNA"/>
</dbReference>
<evidence type="ECO:0000313" key="5">
    <source>
        <dbReference type="Proteomes" id="UP001055115"/>
    </source>
</evidence>
<dbReference type="InterPro" id="IPR014043">
    <property type="entry name" value="Acyl_transferase_dom"/>
</dbReference>
<evidence type="ECO:0000256" key="1">
    <source>
        <dbReference type="ARBA" id="ARBA00022450"/>
    </source>
</evidence>
<dbReference type="GO" id="GO:0004312">
    <property type="term" value="F:fatty acid synthase activity"/>
    <property type="evidence" value="ECO:0007669"/>
    <property type="project" value="TreeGrafter"/>
</dbReference>
<dbReference type="Proteomes" id="UP001055115">
    <property type="component" value="Unassembled WGS sequence"/>
</dbReference>
<evidence type="ECO:0000256" key="2">
    <source>
        <dbReference type="ARBA" id="ARBA00022553"/>
    </source>
</evidence>
<sequence length="418" mass="46217">MHRSAHVVQSLQELLSKLGTDHKAPLKDARLLFSFTGQGSIYRGMGAELYHMLPFLRFTLDSFQDLCDAQGLDRFLDLIIGAQEVATATACQTQLSLAALEVAMVHLLRSLRLQPTLVMGQSLGEYAALYAAGVLSVSDMLYLVHTRASLIQAHCTAHAYSMLAVSMSYNDAADFLRKSNCPTCQIACINAPAMTVISGTNNELAVLQSTVQIRDVHASLLKVQYGFHSSQLEPLLERFEEAARKVHFSAPRVPVASTLLGEVVRNDGVFNAAYLRRQMREPVDFLGAVRACEAQKLLQANSLALELSPHPICTALMAKSCSKKDLTTLSSLQQGQDGWKSLSNCLAALHVAGLPVNWHQFHRDSEPCLRLLHLPAYAFDPKTYWMPYKTRREPQDPREANVACSDRFRTPSCNAWTA</sequence>
<dbReference type="InterPro" id="IPR001227">
    <property type="entry name" value="Ac_transferase_dom_sf"/>
</dbReference>
<dbReference type="AlphaFoldDB" id="A0AA37PCG1"/>
<protein>
    <submittedName>
        <fullName evidence="4">Orsellinic acid synthase</fullName>
    </submittedName>
</protein>
<dbReference type="GeneID" id="73330640"/>
<proteinExistence type="predicted"/>
<dbReference type="SUPFAM" id="SSF55048">
    <property type="entry name" value="Probable ACP-binding domain of malonyl-CoA ACP transacylase"/>
    <property type="match status" value="1"/>
</dbReference>
<dbReference type="SMART" id="SM00827">
    <property type="entry name" value="PKS_AT"/>
    <property type="match status" value="1"/>
</dbReference>
<reference evidence="4 5" key="1">
    <citation type="submission" date="2022-03" db="EMBL/GenBank/DDBJ databases">
        <title>Genome data of Colletotrichum spp.</title>
        <authorList>
            <person name="Utami Y.D."/>
            <person name="Hiruma K."/>
        </authorList>
    </citation>
    <scope>NUCLEOTIDE SEQUENCE [LARGE SCALE GENOMIC DNA]</scope>
    <source>
        <strain evidence="4 5">MAFF 239500</strain>
    </source>
</reference>
<dbReference type="InterPro" id="IPR016035">
    <property type="entry name" value="Acyl_Trfase/lysoPLipase"/>
</dbReference>
<comment type="caution">
    <text evidence="4">The sequence shown here is derived from an EMBL/GenBank/DDBJ whole genome shotgun (WGS) entry which is preliminary data.</text>
</comment>
<accession>A0AA37PCG1</accession>